<gene>
    <name evidence="6" type="ORF">GPM918_LOCUS23716</name>
    <name evidence="7" type="ORF">SRO942_LOCUS23715</name>
</gene>
<dbReference type="InterPro" id="IPR000562">
    <property type="entry name" value="FN_type2_dom"/>
</dbReference>
<keyword evidence="1" id="KW-0677">Repeat</keyword>
<reference evidence="6" key="1">
    <citation type="submission" date="2021-02" db="EMBL/GenBank/DDBJ databases">
        <authorList>
            <person name="Nowell W R."/>
        </authorList>
    </citation>
    <scope>NUCLEOTIDE SEQUENCE</scope>
</reference>
<sequence length="216" mass="25490">MPMEFVLKILFVFLFLISSGLTSNNWIDFEATEIYHKYDLKDCVFPFIFNGTTYHNCTTDGDNSPRPWCSLHANYIGAYKLCYDQWNSELKCVFPFTLNDVEHKQCVVLTKRKGYVYKQCRTNSNFTRYRYCIEEYVSKSTRPLVHSDNCEQKYKNISRDHAKCMGPSEFAIQRVMSSGMIQELVDIHNKHRSAVEAQWTIRRTFGEKSKARFFKI</sequence>
<evidence type="ECO:0000256" key="2">
    <source>
        <dbReference type="ARBA" id="ARBA00023157"/>
    </source>
</evidence>
<dbReference type="Pfam" id="PF00040">
    <property type="entry name" value="fn2"/>
    <property type="match status" value="1"/>
</dbReference>
<dbReference type="Gene3D" id="2.10.10.10">
    <property type="entry name" value="Fibronectin, type II, collagen-binding"/>
    <property type="match status" value="1"/>
</dbReference>
<dbReference type="InterPro" id="IPR036943">
    <property type="entry name" value="FN_type2_sf"/>
</dbReference>
<evidence type="ECO:0000313" key="7">
    <source>
        <dbReference type="EMBL" id="CAF3965430.1"/>
    </source>
</evidence>
<name>A0A814WNY7_9BILA</name>
<comment type="caution">
    <text evidence="3">Lacks conserved residue(s) required for the propagation of feature annotation.</text>
</comment>
<evidence type="ECO:0000256" key="4">
    <source>
        <dbReference type="SAM" id="SignalP"/>
    </source>
</evidence>
<feature type="disulfide bond" evidence="3">
    <location>
        <begin position="43"/>
        <end position="69"/>
    </location>
</feature>
<feature type="chain" id="PRO_5035602497" description="Fibronectin type-II domain-containing protein" evidence="4">
    <location>
        <begin position="23"/>
        <end position="216"/>
    </location>
</feature>
<proteinExistence type="predicted"/>
<dbReference type="OrthoDB" id="10043185at2759"/>
<feature type="signal peptide" evidence="4">
    <location>
        <begin position="1"/>
        <end position="22"/>
    </location>
</feature>
<organism evidence="6 8">
    <name type="scientific">Didymodactylos carnosus</name>
    <dbReference type="NCBI Taxonomy" id="1234261"/>
    <lineage>
        <taxon>Eukaryota</taxon>
        <taxon>Metazoa</taxon>
        <taxon>Spiralia</taxon>
        <taxon>Gnathifera</taxon>
        <taxon>Rotifera</taxon>
        <taxon>Eurotatoria</taxon>
        <taxon>Bdelloidea</taxon>
        <taxon>Philodinida</taxon>
        <taxon>Philodinidae</taxon>
        <taxon>Didymodactylos</taxon>
    </lineage>
</organism>
<dbReference type="CDD" id="cd00062">
    <property type="entry name" value="FN2"/>
    <property type="match status" value="1"/>
</dbReference>
<dbReference type="PROSITE" id="PS51092">
    <property type="entry name" value="FN2_2"/>
    <property type="match status" value="1"/>
</dbReference>
<dbReference type="SUPFAM" id="SSF57440">
    <property type="entry name" value="Kringle-like"/>
    <property type="match status" value="1"/>
</dbReference>
<keyword evidence="2 3" id="KW-1015">Disulfide bond</keyword>
<dbReference type="SMART" id="SM00059">
    <property type="entry name" value="FN2"/>
    <property type="match status" value="1"/>
</dbReference>
<evidence type="ECO:0000313" key="6">
    <source>
        <dbReference type="EMBL" id="CAF1200921.1"/>
    </source>
</evidence>
<keyword evidence="8" id="KW-1185">Reference proteome</keyword>
<accession>A0A814WNY7</accession>
<protein>
    <recommendedName>
        <fullName evidence="5">Fibronectin type-II domain-containing protein</fullName>
    </recommendedName>
</protein>
<dbReference type="InterPro" id="IPR013806">
    <property type="entry name" value="Kringle-like"/>
</dbReference>
<keyword evidence="4" id="KW-0732">Signal</keyword>
<evidence type="ECO:0000313" key="8">
    <source>
        <dbReference type="Proteomes" id="UP000663829"/>
    </source>
</evidence>
<evidence type="ECO:0000256" key="3">
    <source>
        <dbReference type="PROSITE-ProRule" id="PRU00479"/>
    </source>
</evidence>
<dbReference type="Proteomes" id="UP000681722">
    <property type="component" value="Unassembled WGS sequence"/>
</dbReference>
<evidence type="ECO:0000256" key="1">
    <source>
        <dbReference type="ARBA" id="ARBA00022737"/>
    </source>
</evidence>
<evidence type="ECO:0000259" key="5">
    <source>
        <dbReference type="PROSITE" id="PS51092"/>
    </source>
</evidence>
<comment type="caution">
    <text evidence="6">The sequence shown here is derived from an EMBL/GenBank/DDBJ whole genome shotgun (WGS) entry which is preliminary data.</text>
</comment>
<dbReference type="EMBL" id="CAJNOQ010008576">
    <property type="protein sequence ID" value="CAF1200921.1"/>
    <property type="molecule type" value="Genomic_DNA"/>
</dbReference>
<feature type="domain" description="Fibronectin type-II" evidence="5">
    <location>
        <begin position="38"/>
        <end position="84"/>
    </location>
</feature>
<dbReference type="AlphaFoldDB" id="A0A814WNY7"/>
<dbReference type="EMBL" id="CAJOBC010008577">
    <property type="protein sequence ID" value="CAF3965430.1"/>
    <property type="molecule type" value="Genomic_DNA"/>
</dbReference>
<dbReference type="Proteomes" id="UP000663829">
    <property type="component" value="Unassembled WGS sequence"/>
</dbReference>